<accession>A0A9Q0IZ23</accession>
<evidence type="ECO:0000313" key="3">
    <source>
        <dbReference type="Proteomes" id="UP001141552"/>
    </source>
</evidence>
<dbReference type="InterPro" id="IPR005174">
    <property type="entry name" value="KIB1-4_b-propeller"/>
</dbReference>
<proteinExistence type="predicted"/>
<organism evidence="2 3">
    <name type="scientific">Turnera subulata</name>
    <dbReference type="NCBI Taxonomy" id="218843"/>
    <lineage>
        <taxon>Eukaryota</taxon>
        <taxon>Viridiplantae</taxon>
        <taxon>Streptophyta</taxon>
        <taxon>Embryophyta</taxon>
        <taxon>Tracheophyta</taxon>
        <taxon>Spermatophyta</taxon>
        <taxon>Magnoliopsida</taxon>
        <taxon>eudicotyledons</taxon>
        <taxon>Gunneridae</taxon>
        <taxon>Pentapetalae</taxon>
        <taxon>rosids</taxon>
        <taxon>fabids</taxon>
        <taxon>Malpighiales</taxon>
        <taxon>Passifloraceae</taxon>
        <taxon>Turnera</taxon>
    </lineage>
</organism>
<evidence type="ECO:0000259" key="1">
    <source>
        <dbReference type="Pfam" id="PF03478"/>
    </source>
</evidence>
<comment type="caution">
    <text evidence="2">The sequence shown here is derived from an EMBL/GenBank/DDBJ whole genome shotgun (WGS) entry which is preliminary data.</text>
</comment>
<dbReference type="InterPro" id="IPR051304">
    <property type="entry name" value="SCF_F-box_domain"/>
</dbReference>
<reference evidence="2" key="1">
    <citation type="submission" date="2022-02" db="EMBL/GenBank/DDBJ databases">
        <authorList>
            <person name="Henning P.M."/>
            <person name="McCubbin A.G."/>
            <person name="Shore J.S."/>
        </authorList>
    </citation>
    <scope>NUCLEOTIDE SEQUENCE</scope>
    <source>
        <strain evidence="2">F60SS</strain>
        <tissue evidence="2">Leaves</tissue>
    </source>
</reference>
<name>A0A9Q0IZ23_9ROSI</name>
<keyword evidence="3" id="KW-1185">Reference proteome</keyword>
<dbReference type="PANTHER" id="PTHR47123">
    <property type="entry name" value="F-BOX PROTEIN SKIP23"/>
    <property type="match status" value="1"/>
</dbReference>
<dbReference type="Pfam" id="PF03478">
    <property type="entry name" value="Beta-prop_KIB1-4"/>
    <property type="match status" value="1"/>
</dbReference>
<sequence length="391" mass="44118">MDSTPPESWSDLPSVILEKIANCYKSSRLYVLRFRGVCRSWRSSIPPLMAILYPLKLPYPIHPDPNLPVGHYILKEATTYSIQPLSDATVPPWILQIESSESEGNAIFKCMLPRMSRAERKSACHFPKVIDLLQFRVNEMCNDHLLDAVVEWPYPHVIGAAVASGSSETANGFTVMAVDKKKFCLGVWRMGDDRWSIISDHTVRDAHFTRVKYIRRKFYAFAHNGLAVTIDPDSLKITQVAPPKQQSNYVSNSESIQLLGVVESFGNIFGVYEYTHYRAEGKTVRIQVETLEEETKEWIRAGDEMKDSVAFIGSKYSFSVLAKDMPGYKANSIYFDHCYGYGYDPEPPATTCGHPGSKYSIYEVENGHISALCGQSGCSPSFWRPPSWLNL</sequence>
<feature type="domain" description="KIB1-4 beta-propeller" evidence="1">
    <location>
        <begin position="155"/>
        <end position="336"/>
    </location>
</feature>
<reference evidence="2" key="2">
    <citation type="journal article" date="2023" name="Plants (Basel)">
        <title>Annotation of the Turnera subulata (Passifloraceae) Draft Genome Reveals the S-Locus Evolved after the Divergence of Turneroideae from Passifloroideae in a Stepwise Manner.</title>
        <authorList>
            <person name="Henning P.M."/>
            <person name="Roalson E.H."/>
            <person name="Mir W."/>
            <person name="McCubbin A.G."/>
            <person name="Shore J.S."/>
        </authorList>
    </citation>
    <scope>NUCLEOTIDE SEQUENCE</scope>
    <source>
        <strain evidence="2">F60SS</strain>
    </source>
</reference>
<dbReference type="Proteomes" id="UP001141552">
    <property type="component" value="Unassembled WGS sequence"/>
</dbReference>
<dbReference type="PANTHER" id="PTHR47123:SF3">
    <property type="entry name" value="DUF295 DOMAIN-CONTAINING PROTEIN"/>
    <property type="match status" value="1"/>
</dbReference>
<gene>
    <name evidence="2" type="ORF">Tsubulata_032145</name>
</gene>
<dbReference type="AlphaFoldDB" id="A0A9Q0IZ23"/>
<protein>
    <recommendedName>
        <fullName evidence="1">KIB1-4 beta-propeller domain-containing protein</fullName>
    </recommendedName>
</protein>
<dbReference type="EMBL" id="JAKUCV010007793">
    <property type="protein sequence ID" value="KAJ4821957.1"/>
    <property type="molecule type" value="Genomic_DNA"/>
</dbReference>
<dbReference type="OrthoDB" id="599103at2759"/>
<evidence type="ECO:0000313" key="2">
    <source>
        <dbReference type="EMBL" id="KAJ4821957.1"/>
    </source>
</evidence>